<reference evidence="2" key="1">
    <citation type="submission" date="2019-12" db="EMBL/GenBank/DDBJ databases">
        <authorList>
            <person name="Scholes J."/>
        </authorList>
    </citation>
    <scope>NUCLEOTIDE SEQUENCE</scope>
</reference>
<comment type="caution">
    <text evidence="2">The sequence shown here is derived from an EMBL/GenBank/DDBJ whole genome shotgun (WGS) entry which is preliminary data.</text>
</comment>
<gene>
    <name evidence="2" type="ORF">SHERM_27128</name>
</gene>
<feature type="domain" description="GIL1/IRKI C-terminal" evidence="1">
    <location>
        <begin position="118"/>
        <end position="168"/>
    </location>
</feature>
<proteinExistence type="predicted"/>
<evidence type="ECO:0000313" key="2">
    <source>
        <dbReference type="EMBL" id="CAA0831816.1"/>
    </source>
</evidence>
<dbReference type="InterPro" id="IPR040225">
    <property type="entry name" value="GIL1-like"/>
</dbReference>
<dbReference type="GO" id="GO:0009959">
    <property type="term" value="P:negative gravitropism"/>
    <property type="evidence" value="ECO:0007669"/>
    <property type="project" value="InterPro"/>
</dbReference>
<dbReference type="Proteomes" id="UP001153555">
    <property type="component" value="Unassembled WGS sequence"/>
</dbReference>
<dbReference type="Pfam" id="PF24994">
    <property type="entry name" value="GIL1_IRKI_C"/>
    <property type="match status" value="1"/>
</dbReference>
<accession>A0A9N7NHA4</accession>
<keyword evidence="3" id="KW-1185">Reference proteome</keyword>
<dbReference type="GO" id="GO:0009639">
    <property type="term" value="P:response to red or far red light"/>
    <property type="evidence" value="ECO:0007669"/>
    <property type="project" value="InterPro"/>
</dbReference>
<protein>
    <recommendedName>
        <fullName evidence="1">GIL1/IRKI C-terminal domain-containing protein</fullName>
    </recommendedName>
</protein>
<dbReference type="AlphaFoldDB" id="A0A9N7NHA4"/>
<dbReference type="OrthoDB" id="1915848at2759"/>
<dbReference type="InterPro" id="IPR056813">
    <property type="entry name" value="GIL1_IRKI_C"/>
</dbReference>
<evidence type="ECO:0000259" key="1">
    <source>
        <dbReference type="Pfam" id="PF24994"/>
    </source>
</evidence>
<dbReference type="EMBL" id="CACSLK010027833">
    <property type="protein sequence ID" value="CAA0831816.1"/>
    <property type="molecule type" value="Genomic_DNA"/>
</dbReference>
<dbReference type="PANTHER" id="PTHR31161">
    <property type="entry name" value="PROTEIN GRAVITROPIC IN THE LIGHT 1"/>
    <property type="match status" value="1"/>
</dbReference>
<sequence length="192" mass="22130">MFHDFDKIDFGLCNDNCDVVDEQNGYMRQLIEHVTISPMEILSMNKKCGFSRFCERKYVDLVHPTMECSIFRHLDRKEKKMLDSWKPLSVFHELFVMMASSIWLLHKLAYTFNPMIEIFQVERGFEFSMVYMENVLGKKGVFVGKSKPTVGFTVVPGFKVSKTVVQSQGMVKPTAALAVVALAVVLSWLQWL</sequence>
<organism evidence="2 3">
    <name type="scientific">Striga hermonthica</name>
    <name type="common">Purple witchweed</name>
    <name type="synonym">Buchnera hermonthica</name>
    <dbReference type="NCBI Taxonomy" id="68872"/>
    <lineage>
        <taxon>Eukaryota</taxon>
        <taxon>Viridiplantae</taxon>
        <taxon>Streptophyta</taxon>
        <taxon>Embryophyta</taxon>
        <taxon>Tracheophyta</taxon>
        <taxon>Spermatophyta</taxon>
        <taxon>Magnoliopsida</taxon>
        <taxon>eudicotyledons</taxon>
        <taxon>Gunneridae</taxon>
        <taxon>Pentapetalae</taxon>
        <taxon>asterids</taxon>
        <taxon>lamiids</taxon>
        <taxon>Lamiales</taxon>
        <taxon>Orobanchaceae</taxon>
        <taxon>Buchnereae</taxon>
        <taxon>Striga</taxon>
    </lineage>
</organism>
<evidence type="ECO:0000313" key="3">
    <source>
        <dbReference type="Proteomes" id="UP001153555"/>
    </source>
</evidence>
<name>A0A9N7NHA4_STRHE</name>